<dbReference type="EMBL" id="LAZR01034483">
    <property type="protein sequence ID" value="KKL45175.1"/>
    <property type="molecule type" value="Genomic_DNA"/>
</dbReference>
<organism evidence="1">
    <name type="scientific">marine sediment metagenome</name>
    <dbReference type="NCBI Taxonomy" id="412755"/>
    <lineage>
        <taxon>unclassified sequences</taxon>
        <taxon>metagenomes</taxon>
        <taxon>ecological metagenomes</taxon>
    </lineage>
</organism>
<evidence type="ECO:0000313" key="1">
    <source>
        <dbReference type="EMBL" id="KKL45175.1"/>
    </source>
</evidence>
<proteinExistence type="predicted"/>
<comment type="caution">
    <text evidence="1">The sequence shown here is derived from an EMBL/GenBank/DDBJ whole genome shotgun (WGS) entry which is preliminary data.</text>
</comment>
<accession>A0A0F9EJT6</accession>
<name>A0A0F9EJT6_9ZZZZ</name>
<protein>
    <submittedName>
        <fullName evidence="1">Uncharacterized protein</fullName>
    </submittedName>
</protein>
<sequence>MIRITCELWPGGDERRKRLLGVVSISNDGTGTYARGNYRIMLRRGTPATGKLRCTEVFDFPRKTRSVFQLLRWALNRLHKEKNLS</sequence>
<gene>
    <name evidence="1" type="ORF">LCGC14_2358270</name>
</gene>
<dbReference type="AlphaFoldDB" id="A0A0F9EJT6"/>
<reference evidence="1" key="1">
    <citation type="journal article" date="2015" name="Nature">
        <title>Complex archaea that bridge the gap between prokaryotes and eukaryotes.</title>
        <authorList>
            <person name="Spang A."/>
            <person name="Saw J.H."/>
            <person name="Jorgensen S.L."/>
            <person name="Zaremba-Niedzwiedzka K."/>
            <person name="Martijn J."/>
            <person name="Lind A.E."/>
            <person name="van Eijk R."/>
            <person name="Schleper C."/>
            <person name="Guy L."/>
            <person name="Ettema T.J."/>
        </authorList>
    </citation>
    <scope>NUCLEOTIDE SEQUENCE</scope>
</reference>